<keyword evidence="5" id="KW-0998">Cell outer membrane</keyword>
<comment type="similarity">
    <text evidence="2">Belongs to the SusD family.</text>
</comment>
<evidence type="ECO:0000256" key="4">
    <source>
        <dbReference type="ARBA" id="ARBA00023136"/>
    </source>
</evidence>
<evidence type="ECO:0000256" key="3">
    <source>
        <dbReference type="ARBA" id="ARBA00022729"/>
    </source>
</evidence>
<evidence type="ECO:0000256" key="2">
    <source>
        <dbReference type="ARBA" id="ARBA00006275"/>
    </source>
</evidence>
<dbReference type="Gene3D" id="2.20.20.130">
    <property type="match status" value="1"/>
</dbReference>
<feature type="domain" description="RagB/SusD" evidence="6">
    <location>
        <begin position="347"/>
        <end position="475"/>
    </location>
</feature>
<comment type="subcellular location">
    <subcellularLocation>
        <location evidence="1">Cell outer membrane</location>
    </subcellularLocation>
</comment>
<dbReference type="Gene3D" id="1.25.40.390">
    <property type="match status" value="1"/>
</dbReference>
<dbReference type="AlphaFoldDB" id="A0A1G4G9T1"/>
<evidence type="ECO:0000313" key="8">
    <source>
        <dbReference type="EMBL" id="SCM59251.1"/>
    </source>
</evidence>
<dbReference type="RefSeq" id="WP_071137571.1">
    <property type="nucleotide sequence ID" value="NZ_LT608328.1"/>
</dbReference>
<evidence type="ECO:0000313" key="9">
    <source>
        <dbReference type="Proteomes" id="UP000178485"/>
    </source>
</evidence>
<dbReference type="GO" id="GO:0009279">
    <property type="term" value="C:cell outer membrane"/>
    <property type="evidence" value="ECO:0007669"/>
    <property type="project" value="UniProtKB-SubCell"/>
</dbReference>
<dbReference type="PROSITE" id="PS51257">
    <property type="entry name" value="PROKAR_LIPOPROTEIN"/>
    <property type="match status" value="1"/>
</dbReference>
<protein>
    <recommendedName>
        <fullName evidence="10">RagB/SusD family nutrient uptake outer membrane protein</fullName>
    </recommendedName>
</protein>
<dbReference type="SUPFAM" id="SSF48452">
    <property type="entry name" value="TPR-like"/>
    <property type="match status" value="1"/>
</dbReference>
<dbReference type="InterPro" id="IPR012944">
    <property type="entry name" value="SusD_RagB_dom"/>
</dbReference>
<name>A0A1G4G9T1_9BACT</name>
<dbReference type="EMBL" id="LT608328">
    <property type="protein sequence ID" value="SCM59251.1"/>
    <property type="molecule type" value="Genomic_DNA"/>
</dbReference>
<reference evidence="8 9" key="1">
    <citation type="submission" date="2016-08" db="EMBL/GenBank/DDBJ databases">
        <authorList>
            <person name="Seilhamer J.J."/>
        </authorList>
    </citation>
    <scope>NUCLEOTIDE SEQUENCE [LARGE SCALE GENOMIC DNA]</scope>
    <source>
        <strain evidence="8">ING2-E5A</strain>
    </source>
</reference>
<dbReference type="InterPro" id="IPR011990">
    <property type="entry name" value="TPR-like_helical_dom_sf"/>
</dbReference>
<evidence type="ECO:0000259" key="7">
    <source>
        <dbReference type="Pfam" id="PF14322"/>
    </source>
</evidence>
<dbReference type="Proteomes" id="UP000178485">
    <property type="component" value="Chromosome i"/>
</dbReference>
<dbReference type="CDD" id="cd08977">
    <property type="entry name" value="SusD"/>
    <property type="match status" value="1"/>
</dbReference>
<gene>
    <name evidence="8" type="ORF">ING2E5A_2454</name>
</gene>
<evidence type="ECO:0008006" key="10">
    <source>
        <dbReference type="Google" id="ProtNLM"/>
    </source>
</evidence>
<evidence type="ECO:0000256" key="5">
    <source>
        <dbReference type="ARBA" id="ARBA00023237"/>
    </source>
</evidence>
<organism evidence="8 9">
    <name type="scientific">Petrimonas mucosa</name>
    <dbReference type="NCBI Taxonomy" id="1642646"/>
    <lineage>
        <taxon>Bacteria</taxon>
        <taxon>Pseudomonadati</taxon>
        <taxon>Bacteroidota</taxon>
        <taxon>Bacteroidia</taxon>
        <taxon>Bacteroidales</taxon>
        <taxon>Dysgonomonadaceae</taxon>
        <taxon>Petrimonas</taxon>
    </lineage>
</organism>
<dbReference type="InterPro" id="IPR033985">
    <property type="entry name" value="SusD-like_N"/>
</dbReference>
<dbReference type="Pfam" id="PF14322">
    <property type="entry name" value="SusD-like_3"/>
    <property type="match status" value="1"/>
</dbReference>
<dbReference type="STRING" id="1642646.ING2E5A_2454"/>
<accession>A0A1G4G9T1</accession>
<feature type="domain" description="SusD-like N-terminal" evidence="7">
    <location>
        <begin position="22"/>
        <end position="234"/>
    </location>
</feature>
<evidence type="ECO:0000256" key="1">
    <source>
        <dbReference type="ARBA" id="ARBA00004442"/>
    </source>
</evidence>
<sequence>MKKIYPLILFVAALLFVSCESFLTEEPKMQQSTELTLATYSGLNNAVFGAYAPLVSANWYGASFVLDAEMRSGNGYRDVNKNSGRYTVPYDFSYTSTSTPALWGTAYFVISQVNNVLVNLDGKAGVGGVTQQDVDNLQAECLFLRGLAHFDLVRTYAKQYTVDKDAPGVPYVTVTDPAGKPARDAVETVYANILTDLTTAEQLIADDYTRDGVASKTSVASKLAIQALLSRVYLFMGEWQKSADYATKVINSGKFTLWEADEYADAFKADAQDGGEVIFDVYGIKANTYDGFWDAITWLTNPDGYSDCASSNDLISLYEEGDVRGEMFIGNPEKAPGTLWTTKYAGKEKGTPDVSNTIVLRLSEMYLNRAEAIIRGATVAGVSALADINAIRANRGASDLTSAGISDVLKERRLELAWEGHFWYDLARTKGSVTRTHYSGSEVNRNIPADSKFWALPLNKRELDVNENLVQNPGYDS</sequence>
<dbReference type="KEGG" id="pmuc:ING2E5A_2454"/>
<evidence type="ECO:0000259" key="6">
    <source>
        <dbReference type="Pfam" id="PF07980"/>
    </source>
</evidence>
<keyword evidence="9" id="KW-1185">Reference proteome</keyword>
<keyword evidence="3" id="KW-0732">Signal</keyword>
<proteinExistence type="inferred from homology"/>
<dbReference type="Pfam" id="PF07980">
    <property type="entry name" value="SusD_RagB"/>
    <property type="match status" value="1"/>
</dbReference>
<dbReference type="Gene3D" id="1.25.40.900">
    <property type="match status" value="1"/>
</dbReference>
<keyword evidence="4" id="KW-0472">Membrane</keyword>